<dbReference type="STRING" id="1830138.SAMN05443507_11138"/>
<name>A0A1M6R293_9BACL</name>
<dbReference type="OrthoDB" id="9784166at2"/>
<dbReference type="Gene3D" id="3.30.420.40">
    <property type="match status" value="2"/>
</dbReference>
<dbReference type="Pfam" id="PF00814">
    <property type="entry name" value="TsaD"/>
    <property type="match status" value="1"/>
</dbReference>
<proteinExistence type="predicted"/>
<gene>
    <name evidence="2" type="ORF">SAMN05443507_11138</name>
</gene>
<accession>A0A1M6R293</accession>
<reference evidence="3" key="1">
    <citation type="submission" date="2016-11" db="EMBL/GenBank/DDBJ databases">
        <authorList>
            <person name="Varghese N."/>
            <person name="Submissions S."/>
        </authorList>
    </citation>
    <scope>NUCLEOTIDE SEQUENCE [LARGE SCALE GENOMIC DNA]</scope>
    <source>
        <strain evidence="3">USBA-503</strain>
    </source>
</reference>
<dbReference type="PANTHER" id="PTHR11735:SF11">
    <property type="entry name" value="TRNA THREONYLCARBAMOYLADENOSINE BIOSYNTHESIS PROTEIN TSAB"/>
    <property type="match status" value="1"/>
</dbReference>
<keyword evidence="3" id="KW-1185">Reference proteome</keyword>
<protein>
    <submittedName>
        <fullName evidence="2">tRNA threonylcarbamoyladenosine biosynthesis protein TsaB</fullName>
    </submittedName>
</protein>
<evidence type="ECO:0000313" key="2">
    <source>
        <dbReference type="EMBL" id="SHK26543.1"/>
    </source>
</evidence>
<organism evidence="2 3">
    <name type="scientific">Alicyclobacillus tolerans</name>
    <dbReference type="NCBI Taxonomy" id="90970"/>
    <lineage>
        <taxon>Bacteria</taxon>
        <taxon>Bacillati</taxon>
        <taxon>Bacillota</taxon>
        <taxon>Bacilli</taxon>
        <taxon>Bacillales</taxon>
        <taxon>Alicyclobacillaceae</taxon>
        <taxon>Alicyclobacillus</taxon>
    </lineage>
</organism>
<dbReference type="NCBIfam" id="TIGR03725">
    <property type="entry name" value="T6A_YeaZ"/>
    <property type="match status" value="1"/>
</dbReference>
<evidence type="ECO:0000313" key="3">
    <source>
        <dbReference type="Proteomes" id="UP000184016"/>
    </source>
</evidence>
<evidence type="ECO:0000259" key="1">
    <source>
        <dbReference type="Pfam" id="PF00814"/>
    </source>
</evidence>
<dbReference type="InterPro" id="IPR000905">
    <property type="entry name" value="Gcp-like_dom"/>
</dbReference>
<sequence>MAILVMDTATEVLATGLIVEENILVSAVSSTPRGHSTALAPLLQSILQSGRTTPHQLKKIVVGVGPGSYTGVRMAVSMAKSMAMALEIPLLPVSTLTALAYAAVPLIDKGPFLLLPLLYARRGRAFGALYQGAGDGLEVLAPESVQPISEWSSLATRAVQDRQNQVKLVMIHDFPDAQADEIPQFATSIHLKSNQERLPRGLWLASQTVRPMMREEIHEVLPNYMLEVEAQVRLRERGAARFGNGLES</sequence>
<dbReference type="GO" id="GO:0005829">
    <property type="term" value="C:cytosol"/>
    <property type="evidence" value="ECO:0007669"/>
    <property type="project" value="TreeGrafter"/>
</dbReference>
<dbReference type="InterPro" id="IPR043129">
    <property type="entry name" value="ATPase_NBD"/>
</dbReference>
<dbReference type="RefSeq" id="WP_072873991.1">
    <property type="nucleotide sequence ID" value="NZ_FRAF01000011.1"/>
</dbReference>
<dbReference type="EMBL" id="FRAF01000011">
    <property type="protein sequence ID" value="SHK26543.1"/>
    <property type="molecule type" value="Genomic_DNA"/>
</dbReference>
<dbReference type="InterPro" id="IPR022496">
    <property type="entry name" value="T6A_TsaB"/>
</dbReference>
<dbReference type="Proteomes" id="UP000184016">
    <property type="component" value="Unassembled WGS sequence"/>
</dbReference>
<feature type="domain" description="Gcp-like" evidence="1">
    <location>
        <begin position="32"/>
        <end position="158"/>
    </location>
</feature>
<dbReference type="GO" id="GO:0002949">
    <property type="term" value="P:tRNA threonylcarbamoyladenosine modification"/>
    <property type="evidence" value="ECO:0007669"/>
    <property type="project" value="InterPro"/>
</dbReference>
<dbReference type="PANTHER" id="PTHR11735">
    <property type="entry name" value="TRNA N6-ADENOSINE THREONYLCARBAMOYLTRANSFERASE"/>
    <property type="match status" value="1"/>
</dbReference>
<dbReference type="AlphaFoldDB" id="A0A1M6R293"/>
<dbReference type="SUPFAM" id="SSF53067">
    <property type="entry name" value="Actin-like ATPase domain"/>
    <property type="match status" value="1"/>
</dbReference>